<protein>
    <submittedName>
        <fullName evidence="19">Baculoviral IAP repeat containing 5</fullName>
    </submittedName>
</protein>
<dbReference type="OMA" id="HAPQCEF"/>
<dbReference type="GO" id="GO:0000775">
    <property type="term" value="C:chromosome, centromeric region"/>
    <property type="evidence" value="ECO:0007669"/>
    <property type="project" value="UniProtKB-SubCell"/>
</dbReference>
<keyword evidence="15" id="KW-0539">Nucleus</keyword>
<dbReference type="FunCoup" id="A0A672UU47">
    <property type="interactions" value="578"/>
</dbReference>
<dbReference type="Proteomes" id="UP000472266">
    <property type="component" value="Chromosome 11"/>
</dbReference>
<evidence type="ECO:0000256" key="12">
    <source>
        <dbReference type="ARBA" id="ARBA00022833"/>
    </source>
</evidence>
<reference evidence="19" key="3">
    <citation type="submission" date="2025-09" db="UniProtKB">
        <authorList>
            <consortium name="Ensembl"/>
        </authorList>
    </citation>
    <scope>IDENTIFICATION</scope>
</reference>
<dbReference type="PANTHER" id="PTHR46771">
    <property type="entry name" value="DETERIN"/>
    <property type="match status" value="1"/>
</dbReference>
<evidence type="ECO:0000256" key="9">
    <source>
        <dbReference type="ARBA" id="ARBA00022723"/>
    </source>
</evidence>
<evidence type="ECO:0000256" key="15">
    <source>
        <dbReference type="ARBA" id="ARBA00023242"/>
    </source>
</evidence>
<evidence type="ECO:0000313" key="19">
    <source>
        <dbReference type="Ensembl" id="ENSSHBP00005017733.1"/>
    </source>
</evidence>
<dbReference type="Pfam" id="PF00653">
    <property type="entry name" value="BIR"/>
    <property type="match status" value="1"/>
</dbReference>
<dbReference type="PANTHER" id="PTHR46771:SF3">
    <property type="entry name" value="BACULOVIRAL IAP REPEAT-CONTAINING PROTEIN 5"/>
    <property type="match status" value="1"/>
</dbReference>
<dbReference type="InterPro" id="IPR051190">
    <property type="entry name" value="Baculoviral_IAP"/>
</dbReference>
<evidence type="ECO:0000256" key="2">
    <source>
        <dbReference type="ARBA" id="ARBA00004186"/>
    </source>
</evidence>
<name>A0A672UU47_STRHB</name>
<evidence type="ECO:0000256" key="13">
    <source>
        <dbReference type="ARBA" id="ARBA00022843"/>
    </source>
</evidence>
<dbReference type="Ensembl" id="ENSSHBT00005021209.1">
    <property type="protein sequence ID" value="ENSSHBP00005017733.1"/>
    <property type="gene ID" value="ENSSHBG00005015346.1"/>
</dbReference>
<keyword evidence="16" id="KW-0131">Cell cycle</keyword>
<dbReference type="InParanoid" id="A0A672UU47"/>
<accession>A0A672UU47</accession>
<keyword evidence="12" id="KW-0862">Zinc</keyword>
<evidence type="ECO:0000256" key="17">
    <source>
        <dbReference type="ARBA" id="ARBA00023328"/>
    </source>
</evidence>
<evidence type="ECO:0000256" key="1">
    <source>
        <dbReference type="ARBA" id="ARBA00004123"/>
    </source>
</evidence>
<keyword evidence="20" id="KW-1185">Reference proteome</keyword>
<keyword evidence="17" id="KW-0137">Centromere</keyword>
<organism evidence="19 20">
    <name type="scientific">Strigops habroptila</name>
    <name type="common">Kakapo</name>
    <dbReference type="NCBI Taxonomy" id="2489341"/>
    <lineage>
        <taxon>Eukaryota</taxon>
        <taxon>Metazoa</taxon>
        <taxon>Chordata</taxon>
        <taxon>Craniata</taxon>
        <taxon>Vertebrata</taxon>
        <taxon>Euteleostomi</taxon>
        <taxon>Archelosauria</taxon>
        <taxon>Archosauria</taxon>
        <taxon>Dinosauria</taxon>
        <taxon>Saurischia</taxon>
        <taxon>Theropoda</taxon>
        <taxon>Coelurosauria</taxon>
        <taxon>Aves</taxon>
        <taxon>Neognathae</taxon>
        <taxon>Neoaves</taxon>
        <taxon>Telluraves</taxon>
        <taxon>Australaves</taxon>
        <taxon>Psittaciformes</taxon>
        <taxon>Psittacidae</taxon>
        <taxon>Strigops</taxon>
    </lineage>
</organism>
<evidence type="ECO:0000256" key="14">
    <source>
        <dbReference type="ARBA" id="ARBA00023212"/>
    </source>
</evidence>
<sequence length="200" mass="22352">MGLRAPRRGVVSAGRCPQPRGRDGSAGRTRDYSSRPAPRPTAAPALPRAPARRHLNGAMVAVELELSEEWRSYLVCTRAATFRNWPFTEGCACTPERMAAAGFVHCPSENGPDVVQCFFCFKELEGWEPDDDPLEEHKKHSPRCAFISLQKDPSNLTLQEFLKLDRERMKNAAKKEISRKVTDVQGAAKIVRREIMSLSS</sequence>
<dbReference type="AlphaFoldDB" id="A0A672UU47"/>
<dbReference type="GO" id="GO:0005819">
    <property type="term" value="C:spindle"/>
    <property type="evidence" value="ECO:0007669"/>
    <property type="project" value="UniProtKB-SubCell"/>
</dbReference>
<dbReference type="GeneTree" id="ENSGT00510000047537"/>
<dbReference type="GO" id="GO:0005634">
    <property type="term" value="C:nucleus"/>
    <property type="evidence" value="ECO:0007669"/>
    <property type="project" value="UniProtKB-SubCell"/>
</dbReference>
<evidence type="ECO:0000256" key="4">
    <source>
        <dbReference type="ARBA" id="ARBA00006672"/>
    </source>
</evidence>
<feature type="region of interest" description="Disordered" evidence="18">
    <location>
        <begin position="1"/>
        <end position="50"/>
    </location>
</feature>
<evidence type="ECO:0000256" key="3">
    <source>
        <dbReference type="ARBA" id="ARBA00004584"/>
    </source>
</evidence>
<keyword evidence="6" id="KW-0963">Cytoplasm</keyword>
<evidence type="ECO:0000256" key="5">
    <source>
        <dbReference type="ARBA" id="ARBA00022454"/>
    </source>
</evidence>
<evidence type="ECO:0000256" key="18">
    <source>
        <dbReference type="SAM" id="MobiDB-lite"/>
    </source>
</evidence>
<keyword evidence="8" id="KW-0132">Cell division</keyword>
<keyword evidence="9" id="KW-0479">Metal-binding</keyword>
<comment type="similarity">
    <text evidence="4">Belongs to the IAP family.</text>
</comment>
<reference evidence="19 20" key="1">
    <citation type="submission" date="2019-11" db="EMBL/GenBank/DDBJ databases">
        <title>Strigops habroptila (kakapo) genome, bStrHab1, primary haplotype, v2.</title>
        <authorList>
            <person name="Jarvis E.D."/>
            <person name="Howard J."/>
            <person name="Rhie A."/>
            <person name="Phillippy A."/>
            <person name="Korlach J."/>
            <person name="Digby A."/>
            <person name="Iorns D."/>
            <person name="Eason D."/>
            <person name="Robertson B."/>
            <person name="Raemaekers T."/>
            <person name="Howe K."/>
            <person name="Lewin H."/>
            <person name="Damas J."/>
            <person name="Hastie A."/>
            <person name="Tracey A."/>
            <person name="Chow W."/>
            <person name="Fedrigo O."/>
        </authorList>
    </citation>
    <scope>NUCLEOTIDE SEQUENCE [LARGE SCALE GENOMIC DNA]</scope>
</reference>
<dbReference type="GO" id="GO:0051301">
    <property type="term" value="P:cell division"/>
    <property type="evidence" value="ECO:0007669"/>
    <property type="project" value="UniProtKB-KW"/>
</dbReference>
<keyword evidence="7" id="KW-0597">Phosphoprotein</keyword>
<keyword evidence="13" id="KW-0832">Ubl conjugation</keyword>
<dbReference type="FunFam" id="1.10.1170.10:FF:000009">
    <property type="entry name" value="Baculoviral IAP repeat-containing protein 5"/>
    <property type="match status" value="1"/>
</dbReference>
<proteinExistence type="inferred from homology"/>
<keyword evidence="10" id="KW-0498">Mitosis</keyword>
<dbReference type="GO" id="GO:0046872">
    <property type="term" value="F:metal ion binding"/>
    <property type="evidence" value="ECO:0007669"/>
    <property type="project" value="UniProtKB-KW"/>
</dbReference>
<dbReference type="InterPro" id="IPR001370">
    <property type="entry name" value="BIR_rpt"/>
</dbReference>
<dbReference type="SMART" id="SM00238">
    <property type="entry name" value="BIR"/>
    <property type="match status" value="1"/>
</dbReference>
<evidence type="ECO:0000256" key="10">
    <source>
        <dbReference type="ARBA" id="ARBA00022776"/>
    </source>
</evidence>
<feature type="compositionally biased region" description="Low complexity" evidence="18">
    <location>
        <begin position="40"/>
        <end position="49"/>
    </location>
</feature>
<comment type="subcellular location">
    <subcellularLocation>
        <location evidence="3">Chromosome</location>
        <location evidence="3">Centromere</location>
    </subcellularLocation>
    <subcellularLocation>
        <location evidence="2">Cytoplasm</location>
        <location evidence="2">Cytoskeleton</location>
        <location evidence="2">Spindle</location>
    </subcellularLocation>
    <subcellularLocation>
        <location evidence="1">Nucleus</location>
    </subcellularLocation>
</comment>
<evidence type="ECO:0000256" key="7">
    <source>
        <dbReference type="ARBA" id="ARBA00022553"/>
    </source>
</evidence>
<evidence type="ECO:0000313" key="20">
    <source>
        <dbReference type="Proteomes" id="UP000472266"/>
    </source>
</evidence>
<dbReference type="PROSITE" id="PS50143">
    <property type="entry name" value="BIR_REPEAT_2"/>
    <property type="match status" value="1"/>
</dbReference>
<evidence type="ECO:0000256" key="16">
    <source>
        <dbReference type="ARBA" id="ARBA00023306"/>
    </source>
</evidence>
<dbReference type="SUPFAM" id="SSF57924">
    <property type="entry name" value="Inhibitor of apoptosis (IAP) repeat"/>
    <property type="match status" value="1"/>
</dbReference>
<reference evidence="19" key="2">
    <citation type="submission" date="2025-08" db="UniProtKB">
        <authorList>
            <consortium name="Ensembl"/>
        </authorList>
    </citation>
    <scope>IDENTIFICATION</scope>
</reference>
<dbReference type="Gene3D" id="1.10.1170.10">
    <property type="entry name" value="Inhibitor Of Apoptosis Protein (2mihbC-IAP-1), Chain A"/>
    <property type="match status" value="1"/>
</dbReference>
<dbReference type="GO" id="GO:0007059">
    <property type="term" value="P:chromosome segregation"/>
    <property type="evidence" value="ECO:0007669"/>
    <property type="project" value="UniProtKB-KW"/>
</dbReference>
<dbReference type="CDD" id="cd00022">
    <property type="entry name" value="BIR"/>
    <property type="match status" value="1"/>
</dbReference>
<keyword evidence="11" id="KW-0159">Chromosome partition</keyword>
<keyword evidence="14" id="KW-0206">Cytoskeleton</keyword>
<gene>
    <name evidence="19" type="primary">BIRC5</name>
</gene>
<evidence type="ECO:0000256" key="8">
    <source>
        <dbReference type="ARBA" id="ARBA00022618"/>
    </source>
</evidence>
<evidence type="ECO:0000256" key="11">
    <source>
        <dbReference type="ARBA" id="ARBA00022829"/>
    </source>
</evidence>
<keyword evidence="5" id="KW-0158">Chromosome</keyword>
<evidence type="ECO:0000256" key="6">
    <source>
        <dbReference type="ARBA" id="ARBA00022490"/>
    </source>
</evidence>
<feature type="compositionally biased region" description="Basic and acidic residues" evidence="18">
    <location>
        <begin position="20"/>
        <end position="33"/>
    </location>
</feature>